<dbReference type="Proteomes" id="UP001321486">
    <property type="component" value="Chromosome"/>
</dbReference>
<dbReference type="RefSeq" id="WP_286344373.1">
    <property type="nucleotide sequence ID" value="NZ_AP027732.1"/>
</dbReference>
<evidence type="ECO:0008006" key="4">
    <source>
        <dbReference type="Google" id="ProtNLM"/>
    </source>
</evidence>
<accession>A0ABN6Y2Y5</accession>
<sequence>MRARGGALGLVALLLVAESATGLHTTGTLAAFTDPGGATGTFTAGSVPPPDTFTCSIVNGQIRFAWTVPASTWAPTSFVITNTSNGTTTAIPSGATRTVDVAPPLVSLGGLTTFVYTIRSNLGSTSTTAKQTRTVTALLGMLPTCS</sequence>
<keyword evidence="3" id="KW-1185">Reference proteome</keyword>
<reference evidence="3" key="1">
    <citation type="journal article" date="2019" name="Int. J. Syst. Evol. Microbiol.">
        <title>The Global Catalogue of Microorganisms (GCM) 10K type strain sequencing project: providing services to taxonomists for standard genome sequencing and annotation.</title>
        <authorList>
            <consortium name="The Broad Institute Genomics Platform"/>
            <consortium name="The Broad Institute Genome Sequencing Center for Infectious Disease"/>
            <person name="Wu L."/>
            <person name="Ma J."/>
        </authorList>
    </citation>
    <scope>NUCLEOTIDE SEQUENCE [LARGE SCALE GENOMIC DNA]</scope>
    <source>
        <strain evidence="3">NBRC 108728</strain>
    </source>
</reference>
<feature type="signal peptide" evidence="1">
    <location>
        <begin position="1"/>
        <end position="22"/>
    </location>
</feature>
<evidence type="ECO:0000313" key="3">
    <source>
        <dbReference type="Proteomes" id="UP001321486"/>
    </source>
</evidence>
<evidence type="ECO:0000256" key="1">
    <source>
        <dbReference type="SAM" id="SignalP"/>
    </source>
</evidence>
<name>A0ABN6Y2Y5_9MICO</name>
<organism evidence="2 3">
    <name type="scientific">Frondihabitans sucicola</name>
    <dbReference type="NCBI Taxonomy" id="1268041"/>
    <lineage>
        <taxon>Bacteria</taxon>
        <taxon>Bacillati</taxon>
        <taxon>Actinomycetota</taxon>
        <taxon>Actinomycetes</taxon>
        <taxon>Micrococcales</taxon>
        <taxon>Microbacteriaceae</taxon>
        <taxon>Frondihabitans</taxon>
    </lineage>
</organism>
<proteinExistence type="predicted"/>
<keyword evidence="1" id="KW-0732">Signal</keyword>
<dbReference type="EMBL" id="AP027732">
    <property type="protein sequence ID" value="BDZ51664.1"/>
    <property type="molecule type" value="Genomic_DNA"/>
</dbReference>
<gene>
    <name evidence="2" type="ORF">GCM10025867_39050</name>
</gene>
<evidence type="ECO:0000313" key="2">
    <source>
        <dbReference type="EMBL" id="BDZ51664.1"/>
    </source>
</evidence>
<feature type="chain" id="PRO_5045791810" description="Fibronectin type-III domain-containing protein" evidence="1">
    <location>
        <begin position="23"/>
        <end position="146"/>
    </location>
</feature>
<protein>
    <recommendedName>
        <fullName evidence="4">Fibronectin type-III domain-containing protein</fullName>
    </recommendedName>
</protein>